<dbReference type="OrthoDB" id="9785438at2"/>
<proteinExistence type="predicted"/>
<dbReference type="Pfam" id="PF04134">
    <property type="entry name" value="DCC1-like"/>
    <property type="match status" value="1"/>
</dbReference>
<evidence type="ECO:0000313" key="1">
    <source>
        <dbReference type="EMBL" id="TBN00395.1"/>
    </source>
</evidence>
<accession>A0A4Q9FAS8</accession>
<dbReference type="InterPro" id="IPR007263">
    <property type="entry name" value="DCC1-like"/>
</dbReference>
<keyword evidence="2" id="KW-1185">Reference proteome</keyword>
<dbReference type="PANTHER" id="PTHR33639">
    <property type="entry name" value="THIOL-DISULFIDE OXIDOREDUCTASE DCC"/>
    <property type="match status" value="1"/>
</dbReference>
<sequence>MKVGLVLFVYTYINQYIMGKAITQDIIVFDGECNLCNGVVGWLLKFAPADVFQFVAFQSPYGQQLLKNYGFPTKRLDTVILIDNEGIQTHSDGFLKIVSKIPKWQRVAALLAFIPRLIRDYIYKTASRNRVKWFGKSKSCTISF</sequence>
<dbReference type="InterPro" id="IPR052927">
    <property type="entry name" value="DCC_oxidoreductase"/>
</dbReference>
<comment type="caution">
    <text evidence="1">The sequence shown here is derived from an EMBL/GenBank/DDBJ whole genome shotgun (WGS) entry which is preliminary data.</text>
</comment>
<dbReference type="Proteomes" id="UP000291142">
    <property type="component" value="Unassembled WGS sequence"/>
</dbReference>
<dbReference type="GO" id="GO:0015035">
    <property type="term" value="F:protein-disulfide reductase activity"/>
    <property type="evidence" value="ECO:0007669"/>
    <property type="project" value="InterPro"/>
</dbReference>
<dbReference type="EMBL" id="SIRT01000014">
    <property type="protein sequence ID" value="TBN00395.1"/>
    <property type="molecule type" value="Genomic_DNA"/>
</dbReference>
<organism evidence="1 2">
    <name type="scientific">Hyunsoonleella flava</name>
    <dbReference type="NCBI Taxonomy" id="2527939"/>
    <lineage>
        <taxon>Bacteria</taxon>
        <taxon>Pseudomonadati</taxon>
        <taxon>Bacteroidota</taxon>
        <taxon>Flavobacteriia</taxon>
        <taxon>Flavobacteriales</taxon>
        <taxon>Flavobacteriaceae</taxon>
    </lineage>
</organism>
<reference evidence="1 2" key="1">
    <citation type="submission" date="2019-02" db="EMBL/GenBank/DDBJ databases">
        <title>Hyunsoonleella sp., isolated from marine sediment.</title>
        <authorList>
            <person name="Liu B.-T."/>
        </authorList>
    </citation>
    <scope>NUCLEOTIDE SEQUENCE [LARGE SCALE GENOMIC DNA]</scope>
    <source>
        <strain evidence="1 2">T58</strain>
    </source>
</reference>
<evidence type="ECO:0000313" key="2">
    <source>
        <dbReference type="Proteomes" id="UP000291142"/>
    </source>
</evidence>
<protein>
    <submittedName>
        <fullName evidence="1">DUF393 domain-containing protein</fullName>
    </submittedName>
</protein>
<dbReference type="AlphaFoldDB" id="A0A4Q9FAS8"/>
<gene>
    <name evidence="1" type="ORF">EYD45_14090</name>
</gene>
<dbReference type="PANTHER" id="PTHR33639:SF2">
    <property type="entry name" value="DUF393 DOMAIN-CONTAINING PROTEIN"/>
    <property type="match status" value="1"/>
</dbReference>
<name>A0A4Q9FAS8_9FLAO</name>